<dbReference type="SUPFAM" id="SSF52799">
    <property type="entry name" value="(Phosphotyrosine protein) phosphatases II"/>
    <property type="match status" value="1"/>
</dbReference>
<dbReference type="GO" id="GO:2000786">
    <property type="term" value="P:positive regulation of autophagosome assembly"/>
    <property type="evidence" value="ECO:0007669"/>
    <property type="project" value="EnsemblFungi"/>
</dbReference>
<dbReference type="InterPro" id="IPR020422">
    <property type="entry name" value="TYR_PHOSPHATASE_DUAL_dom"/>
</dbReference>
<evidence type="ECO:0000256" key="5">
    <source>
        <dbReference type="PIRSR" id="PIRSR000941-50"/>
    </source>
</evidence>
<comment type="caution">
    <text evidence="9">The sequence shown here is derived from an EMBL/GenBank/DDBJ whole genome shotgun (WGS) entry which is preliminary data.</text>
</comment>
<dbReference type="EC" id="3.1.3.48" evidence="2"/>
<accession>A0A1A0HHW2</accession>
<dbReference type="GO" id="GO:0005634">
    <property type="term" value="C:nucleus"/>
    <property type="evidence" value="ECO:0007669"/>
    <property type="project" value="EnsemblFungi"/>
</dbReference>
<dbReference type="InterPro" id="IPR016278">
    <property type="entry name" value="DUSP12"/>
</dbReference>
<name>A0A1A0HHW2_9ASCO</name>
<organism evidence="9 10">
    <name type="scientific">Metschnikowia bicuspidata var. bicuspidata NRRL YB-4993</name>
    <dbReference type="NCBI Taxonomy" id="869754"/>
    <lineage>
        <taxon>Eukaryota</taxon>
        <taxon>Fungi</taxon>
        <taxon>Dikarya</taxon>
        <taxon>Ascomycota</taxon>
        <taxon>Saccharomycotina</taxon>
        <taxon>Pichiomycetes</taxon>
        <taxon>Metschnikowiaceae</taxon>
        <taxon>Metschnikowia</taxon>
    </lineage>
</organism>
<dbReference type="SMART" id="SM00195">
    <property type="entry name" value="DSPc"/>
    <property type="match status" value="1"/>
</dbReference>
<feature type="domain" description="Tyrosine-protein phosphatase" evidence="7">
    <location>
        <begin position="4"/>
        <end position="155"/>
    </location>
</feature>
<dbReference type="Gene3D" id="3.90.190.10">
    <property type="entry name" value="Protein tyrosine phosphatase superfamily"/>
    <property type="match status" value="1"/>
</dbReference>
<evidence type="ECO:0000259" key="7">
    <source>
        <dbReference type="PROSITE" id="PS50054"/>
    </source>
</evidence>
<evidence type="ECO:0000256" key="2">
    <source>
        <dbReference type="ARBA" id="ARBA00013064"/>
    </source>
</evidence>
<dbReference type="GeneID" id="30029802"/>
<dbReference type="InterPro" id="IPR000387">
    <property type="entry name" value="Tyr_Pase_dom"/>
</dbReference>
<evidence type="ECO:0000256" key="1">
    <source>
        <dbReference type="ARBA" id="ARBA00008601"/>
    </source>
</evidence>
<feature type="active site" description="Phosphocysteine intermediate" evidence="5">
    <location>
        <position position="99"/>
    </location>
</feature>
<dbReference type="GO" id="GO:0004725">
    <property type="term" value="F:protein tyrosine phosphatase activity"/>
    <property type="evidence" value="ECO:0007669"/>
    <property type="project" value="UniProtKB-EC"/>
</dbReference>
<evidence type="ECO:0000256" key="4">
    <source>
        <dbReference type="ARBA" id="ARBA00022912"/>
    </source>
</evidence>
<dbReference type="GO" id="GO:0005737">
    <property type="term" value="C:cytoplasm"/>
    <property type="evidence" value="ECO:0007669"/>
    <property type="project" value="EnsemblFungi"/>
</dbReference>
<dbReference type="RefSeq" id="XP_018714072.1">
    <property type="nucleotide sequence ID" value="XM_018856826.1"/>
</dbReference>
<dbReference type="Proteomes" id="UP000092555">
    <property type="component" value="Unassembled WGS sequence"/>
</dbReference>
<proteinExistence type="inferred from homology"/>
<dbReference type="InterPro" id="IPR000340">
    <property type="entry name" value="Dual-sp_phosphatase_cat-dom"/>
</dbReference>
<dbReference type="GO" id="GO:0006995">
    <property type="term" value="P:cellular response to nitrogen starvation"/>
    <property type="evidence" value="ECO:0007669"/>
    <property type="project" value="EnsemblFungi"/>
</dbReference>
<gene>
    <name evidence="9" type="ORF">METBIDRAFT_37136</name>
</gene>
<dbReference type="PANTHER" id="PTHR45848">
    <property type="entry name" value="DUAL SPECIFICITY PROTEIN PHOSPHATASE 12 FAMILY MEMBER"/>
    <property type="match status" value="1"/>
</dbReference>
<dbReference type="GO" id="GO:0008138">
    <property type="term" value="F:protein tyrosine/serine/threonine phosphatase activity"/>
    <property type="evidence" value="ECO:0007669"/>
    <property type="project" value="InterPro"/>
</dbReference>
<dbReference type="OrthoDB" id="2017893at2759"/>
<keyword evidence="10" id="KW-1185">Reference proteome</keyword>
<dbReference type="PIRSF" id="PIRSF000941">
    <property type="entry name" value="DUSP12"/>
    <property type="match status" value="1"/>
</dbReference>
<dbReference type="PANTHER" id="PTHR45848:SF4">
    <property type="entry name" value="DUAL SPECIFICITY PROTEIN PHOSPHATASE 12"/>
    <property type="match status" value="1"/>
</dbReference>
<dbReference type="PROSITE" id="PS50056">
    <property type="entry name" value="TYR_PHOSPHATASE_2"/>
    <property type="match status" value="1"/>
</dbReference>
<sequence>MSSHVHRILGGIYLLSIEPINEGVDLQKDFQIASVVSVVPGEVPAHLQRDYQHLQIAVTDEDSSNLLDRLPGAMEFMDGALFGGGGDSRRHLGSVLVHCAQGQSRSVTVVAAYLMYKYKLSVAQALHAVRRKVAGAQPNEGFLEQLRVFEEMDCAVDRSSRPYRQFVVSSSLRRDPSGGQLRQQGVWPGGRAPAPAAGGPAGRLHLRCKRCRALAADMCSHHFVDEPMPWMAAELARQQIEGKLCCPRCAAKVGGYSWKGSRCSCGKWMVPALHLQAAKVDSMRAAASPGE</sequence>
<dbReference type="STRING" id="869754.A0A1A0HHW2"/>
<evidence type="ECO:0000256" key="6">
    <source>
        <dbReference type="SAM" id="MobiDB-lite"/>
    </source>
</evidence>
<evidence type="ECO:0000313" key="10">
    <source>
        <dbReference type="Proteomes" id="UP000092555"/>
    </source>
</evidence>
<dbReference type="AlphaFoldDB" id="A0A1A0HHW2"/>
<dbReference type="CDD" id="cd14518">
    <property type="entry name" value="DSP_fungal_YVH1"/>
    <property type="match status" value="1"/>
</dbReference>
<dbReference type="Pfam" id="PF00782">
    <property type="entry name" value="DSPc"/>
    <property type="match status" value="1"/>
</dbReference>
<dbReference type="PROSITE" id="PS50054">
    <property type="entry name" value="TYR_PHOSPHATASE_DUAL"/>
    <property type="match status" value="1"/>
</dbReference>
<protein>
    <recommendedName>
        <fullName evidence="2">protein-tyrosine-phosphatase</fullName>
        <ecNumber evidence="2">3.1.3.48</ecNumber>
    </recommendedName>
</protein>
<comment type="similarity">
    <text evidence="1">Belongs to the protein-tyrosine phosphatase family. Non-receptor class dual specificity subfamily.</text>
</comment>
<dbReference type="GO" id="GO:0000055">
    <property type="term" value="P:ribosomal large subunit export from nucleus"/>
    <property type="evidence" value="ECO:0007669"/>
    <property type="project" value="EnsemblFungi"/>
</dbReference>
<dbReference type="GO" id="GO:1990275">
    <property type="term" value="F:preribosome binding"/>
    <property type="evidence" value="ECO:0007669"/>
    <property type="project" value="EnsemblFungi"/>
</dbReference>
<dbReference type="InterPro" id="IPR029021">
    <property type="entry name" value="Prot-tyrosine_phosphatase-like"/>
</dbReference>
<dbReference type="GO" id="GO:0030476">
    <property type="term" value="P:ascospore wall assembly"/>
    <property type="evidence" value="ECO:0007669"/>
    <property type="project" value="EnsemblFungi"/>
</dbReference>
<feature type="region of interest" description="Disordered" evidence="6">
    <location>
        <begin position="173"/>
        <end position="194"/>
    </location>
</feature>
<evidence type="ECO:0000313" key="9">
    <source>
        <dbReference type="EMBL" id="OBA23591.1"/>
    </source>
</evidence>
<evidence type="ECO:0000256" key="3">
    <source>
        <dbReference type="ARBA" id="ARBA00022801"/>
    </source>
</evidence>
<keyword evidence="3" id="KW-0378">Hydrolase</keyword>
<dbReference type="EMBL" id="LXTC01000001">
    <property type="protein sequence ID" value="OBA23591.1"/>
    <property type="molecule type" value="Genomic_DNA"/>
</dbReference>
<feature type="domain" description="Tyrosine specific protein phosphatases" evidence="8">
    <location>
        <begin position="74"/>
        <end position="136"/>
    </location>
</feature>
<evidence type="ECO:0000259" key="8">
    <source>
        <dbReference type="PROSITE" id="PS50056"/>
    </source>
</evidence>
<reference evidence="9 10" key="1">
    <citation type="submission" date="2016-05" db="EMBL/GenBank/DDBJ databases">
        <title>Comparative genomics of biotechnologically important yeasts.</title>
        <authorList>
            <consortium name="DOE Joint Genome Institute"/>
            <person name="Riley R."/>
            <person name="Haridas S."/>
            <person name="Wolfe K.H."/>
            <person name="Lopes M.R."/>
            <person name="Hittinger C.T."/>
            <person name="Goker M."/>
            <person name="Salamov A."/>
            <person name="Wisecaver J."/>
            <person name="Long T.M."/>
            <person name="Aerts A.L."/>
            <person name="Barry K."/>
            <person name="Choi C."/>
            <person name="Clum A."/>
            <person name="Coughlan A.Y."/>
            <person name="Deshpande S."/>
            <person name="Douglass A.P."/>
            <person name="Hanson S.J."/>
            <person name="Klenk H.-P."/>
            <person name="LaButti K."/>
            <person name="Lapidus A."/>
            <person name="Lindquist E."/>
            <person name="Lipzen A."/>
            <person name="Meier-kolthoff J.P."/>
            <person name="Ohm R.A."/>
            <person name="Otillar R.P."/>
            <person name="Pangilinan J."/>
            <person name="Peng Y."/>
            <person name="Rokas A."/>
            <person name="Rosa C.A."/>
            <person name="Scheuner C."/>
            <person name="Sibirny A.A."/>
            <person name="Slot J.C."/>
            <person name="Stielow J.B."/>
            <person name="Sun H."/>
            <person name="Kurtzman C.P."/>
            <person name="Blackwell M."/>
            <person name="Grigoriev I.V."/>
            <person name="Jeffries T.W."/>
        </authorList>
    </citation>
    <scope>NUCLEOTIDE SEQUENCE [LARGE SCALE GENOMIC DNA]</scope>
    <source>
        <strain evidence="9 10">NRRL YB-4993</strain>
    </source>
</reference>
<dbReference type="GO" id="GO:0000027">
    <property type="term" value="P:ribosomal large subunit assembly"/>
    <property type="evidence" value="ECO:0007669"/>
    <property type="project" value="EnsemblFungi"/>
</dbReference>
<keyword evidence="4" id="KW-0904">Protein phosphatase</keyword>